<evidence type="ECO:0000256" key="1">
    <source>
        <dbReference type="SAM" id="MobiDB-lite"/>
    </source>
</evidence>
<dbReference type="AlphaFoldDB" id="A0AAQ4FGG6"/>
<dbReference type="EMBL" id="JARKHS020003228">
    <property type="protein sequence ID" value="KAK8785893.1"/>
    <property type="molecule type" value="Genomic_DNA"/>
</dbReference>
<feature type="region of interest" description="Disordered" evidence="1">
    <location>
        <begin position="110"/>
        <end position="137"/>
    </location>
</feature>
<feature type="region of interest" description="Disordered" evidence="1">
    <location>
        <begin position="48"/>
        <end position="85"/>
    </location>
</feature>
<feature type="compositionally biased region" description="Basic and acidic residues" evidence="1">
    <location>
        <begin position="75"/>
        <end position="84"/>
    </location>
</feature>
<reference evidence="2 3" key="1">
    <citation type="journal article" date="2023" name="Arcadia Sci">
        <title>De novo assembly of a long-read Amblyomma americanum tick genome.</title>
        <authorList>
            <person name="Chou S."/>
            <person name="Poskanzer K.E."/>
            <person name="Rollins M."/>
            <person name="Thuy-Boun P.S."/>
        </authorList>
    </citation>
    <scope>NUCLEOTIDE SEQUENCE [LARGE SCALE GENOMIC DNA]</scope>
    <source>
        <strain evidence="2">F_SG_1</strain>
        <tissue evidence="2">Salivary glands</tissue>
    </source>
</reference>
<dbReference type="Proteomes" id="UP001321473">
    <property type="component" value="Unassembled WGS sequence"/>
</dbReference>
<feature type="region of interest" description="Disordered" evidence="1">
    <location>
        <begin position="1"/>
        <end position="29"/>
    </location>
</feature>
<protein>
    <submittedName>
        <fullName evidence="2">Uncharacterized protein</fullName>
    </submittedName>
</protein>
<feature type="compositionally biased region" description="Basic and acidic residues" evidence="1">
    <location>
        <begin position="126"/>
        <end position="137"/>
    </location>
</feature>
<evidence type="ECO:0000313" key="3">
    <source>
        <dbReference type="Proteomes" id="UP001321473"/>
    </source>
</evidence>
<name>A0AAQ4FGG6_AMBAM</name>
<organism evidence="2 3">
    <name type="scientific">Amblyomma americanum</name>
    <name type="common">Lone star tick</name>
    <dbReference type="NCBI Taxonomy" id="6943"/>
    <lineage>
        <taxon>Eukaryota</taxon>
        <taxon>Metazoa</taxon>
        <taxon>Ecdysozoa</taxon>
        <taxon>Arthropoda</taxon>
        <taxon>Chelicerata</taxon>
        <taxon>Arachnida</taxon>
        <taxon>Acari</taxon>
        <taxon>Parasitiformes</taxon>
        <taxon>Ixodida</taxon>
        <taxon>Ixodoidea</taxon>
        <taxon>Ixodidae</taxon>
        <taxon>Amblyomminae</taxon>
        <taxon>Amblyomma</taxon>
    </lineage>
</organism>
<feature type="compositionally biased region" description="Gly residues" evidence="1">
    <location>
        <begin position="51"/>
        <end position="66"/>
    </location>
</feature>
<evidence type="ECO:0000313" key="2">
    <source>
        <dbReference type="EMBL" id="KAK8785893.1"/>
    </source>
</evidence>
<comment type="caution">
    <text evidence="2">The sequence shown here is derived from an EMBL/GenBank/DDBJ whole genome shotgun (WGS) entry which is preliminary data.</text>
</comment>
<gene>
    <name evidence="2" type="ORF">V5799_007742</name>
</gene>
<proteinExistence type="predicted"/>
<sequence>MEETAAGRKALMERSQNITKVRPKSTEVKDQETLITQGCVGDEVAEELLADGGGQPEPGEPCGGGTEMDAMSTDPDEKPHHVDQGDLSGCEIALRDLSYQFCNSSDCLEIEPTPPSTPSFSLGERVTADGQRHSHCE</sequence>
<accession>A0AAQ4FGG6</accession>
<keyword evidence="3" id="KW-1185">Reference proteome</keyword>